<evidence type="ECO:0000313" key="2">
    <source>
        <dbReference type="Proteomes" id="UP001371218"/>
    </source>
</evidence>
<organism evidence="1 2">
    <name type="scientific">Ideonella lacteola</name>
    <dbReference type="NCBI Taxonomy" id="2984193"/>
    <lineage>
        <taxon>Bacteria</taxon>
        <taxon>Pseudomonadati</taxon>
        <taxon>Pseudomonadota</taxon>
        <taxon>Betaproteobacteria</taxon>
        <taxon>Burkholderiales</taxon>
        <taxon>Sphaerotilaceae</taxon>
        <taxon>Ideonella</taxon>
    </lineage>
</organism>
<reference evidence="1 2" key="1">
    <citation type="submission" date="2024-04" db="EMBL/GenBank/DDBJ databases">
        <title>Novel species of the genus Ideonella isolated from streams.</title>
        <authorList>
            <person name="Lu H."/>
        </authorList>
    </citation>
    <scope>NUCLEOTIDE SEQUENCE [LARGE SCALE GENOMIC DNA]</scope>
    <source>
        <strain evidence="1 2">DXS29W</strain>
    </source>
</reference>
<dbReference type="Proteomes" id="UP001371218">
    <property type="component" value="Unassembled WGS sequence"/>
</dbReference>
<dbReference type="RefSeq" id="WP_341423811.1">
    <property type="nucleotide sequence ID" value="NZ_JBBUTG010000001.1"/>
</dbReference>
<accession>A0ABU9BK85</accession>
<dbReference type="EMBL" id="JBBUTG010000001">
    <property type="protein sequence ID" value="MEK8029474.1"/>
    <property type="molecule type" value="Genomic_DNA"/>
</dbReference>
<name>A0ABU9BK85_9BURK</name>
<sequence length="63" mass="7203">MHAQSPAIAALLEQLRQHALDDLRRDVQRLRAWRPDGDASGDRRDWNFVAAQVLTVGERRSLP</sequence>
<protein>
    <submittedName>
        <fullName evidence="1">Uncharacterized protein</fullName>
    </submittedName>
</protein>
<evidence type="ECO:0000313" key="1">
    <source>
        <dbReference type="EMBL" id="MEK8029474.1"/>
    </source>
</evidence>
<proteinExistence type="predicted"/>
<gene>
    <name evidence="1" type="ORF">AACH06_01460</name>
</gene>
<comment type="caution">
    <text evidence="1">The sequence shown here is derived from an EMBL/GenBank/DDBJ whole genome shotgun (WGS) entry which is preliminary data.</text>
</comment>
<keyword evidence="2" id="KW-1185">Reference proteome</keyword>